<evidence type="ECO:0000313" key="2">
    <source>
        <dbReference type="Proteomes" id="UP000323164"/>
    </source>
</evidence>
<dbReference type="Pfam" id="PF01904">
    <property type="entry name" value="DUF72"/>
    <property type="match status" value="1"/>
</dbReference>
<dbReference type="RefSeq" id="WP_149353363.1">
    <property type="nucleotide sequence ID" value="NZ_VTRV01000129.1"/>
</dbReference>
<proteinExistence type="predicted"/>
<dbReference type="PANTHER" id="PTHR30348:SF14">
    <property type="entry name" value="BLR8050 PROTEIN"/>
    <property type="match status" value="1"/>
</dbReference>
<comment type="caution">
    <text evidence="1">The sequence shown here is derived from an EMBL/GenBank/DDBJ whole genome shotgun (WGS) entry which is preliminary data.</text>
</comment>
<keyword evidence="2" id="KW-1185">Reference proteome</keyword>
<dbReference type="PANTHER" id="PTHR30348">
    <property type="entry name" value="UNCHARACTERIZED PROTEIN YECE"/>
    <property type="match status" value="1"/>
</dbReference>
<dbReference type="OrthoDB" id="9780310at2"/>
<dbReference type="InterPro" id="IPR002763">
    <property type="entry name" value="DUF72"/>
</dbReference>
<dbReference type="AlphaFoldDB" id="A0A5D8YYY9"/>
<dbReference type="Proteomes" id="UP000323164">
    <property type="component" value="Unassembled WGS sequence"/>
</dbReference>
<accession>A0A5D8YYY9</accession>
<dbReference type="InterPro" id="IPR036520">
    <property type="entry name" value="UPF0759_sf"/>
</dbReference>
<reference evidence="1 2" key="1">
    <citation type="submission" date="2019-08" db="EMBL/GenBank/DDBJ databases">
        <title>Draft genome sequence of Lysobacter sp. UKS-15.</title>
        <authorList>
            <person name="Im W.-T."/>
        </authorList>
    </citation>
    <scope>NUCLEOTIDE SEQUENCE [LARGE SCALE GENOMIC DNA]</scope>
    <source>
        <strain evidence="1 2">UKS-15</strain>
    </source>
</reference>
<sequence>MTISGDFHIGCAGWSIPGRQAAQFPGEGTHLERYASRFIAVEINSSFYRPHQSRTYAKWAGQVPDGFRFAVKFPRAVTHLSRLREPAAVIDEFAGQVDGLGDRLGPVLVQLPPSLAFEPQIAGEFFARLRERIDGAVVCEPRHASWFTDELDDFWKRYQVGRVAADPARVPEAAIAAGAGPVRYWRLHGSPRVYYDAYGEGRLQAWAAAMRDASDAGSNVWVVMDNTAMGHATDDALQLEAMLPGGRTPA</sequence>
<organism evidence="1 2">
    <name type="scientific">Cognatilysobacter lacus</name>
    <dbReference type="NCBI Taxonomy" id="1643323"/>
    <lineage>
        <taxon>Bacteria</taxon>
        <taxon>Pseudomonadati</taxon>
        <taxon>Pseudomonadota</taxon>
        <taxon>Gammaproteobacteria</taxon>
        <taxon>Lysobacterales</taxon>
        <taxon>Lysobacteraceae</taxon>
        <taxon>Cognatilysobacter</taxon>
    </lineage>
</organism>
<evidence type="ECO:0000313" key="1">
    <source>
        <dbReference type="EMBL" id="TZF87701.1"/>
    </source>
</evidence>
<dbReference type="Gene3D" id="3.20.20.410">
    <property type="entry name" value="Protein of unknown function UPF0759"/>
    <property type="match status" value="1"/>
</dbReference>
<dbReference type="EMBL" id="VTRV01000129">
    <property type="protein sequence ID" value="TZF87701.1"/>
    <property type="molecule type" value="Genomic_DNA"/>
</dbReference>
<dbReference type="SUPFAM" id="SSF117396">
    <property type="entry name" value="TM1631-like"/>
    <property type="match status" value="1"/>
</dbReference>
<gene>
    <name evidence="1" type="ORF">FW784_10855</name>
</gene>
<name>A0A5D8YYY9_9GAMM</name>
<protein>
    <submittedName>
        <fullName evidence="1">DUF72 domain-containing protein</fullName>
    </submittedName>
</protein>